<dbReference type="PROSITE" id="PS51219">
    <property type="entry name" value="DPCK"/>
    <property type="match status" value="1"/>
</dbReference>
<keyword evidence="3 6" id="KW-0418">Kinase</keyword>
<dbReference type="GO" id="GO:0016301">
    <property type="term" value="F:kinase activity"/>
    <property type="evidence" value="ECO:0007669"/>
    <property type="project" value="UniProtKB-KW"/>
</dbReference>
<keyword evidence="2 3" id="KW-0067">ATP-binding</keyword>
<comment type="caution">
    <text evidence="6">The sequence shown here is derived from an EMBL/GenBank/DDBJ whole genome shotgun (WGS) entry which is preliminary data.</text>
</comment>
<proteinExistence type="inferred from homology"/>
<gene>
    <name evidence="3 6" type="primary">coaE</name>
    <name evidence="6" type="ORF">GCM10010529_07380</name>
</gene>
<dbReference type="NCBIfam" id="NF002879">
    <property type="entry name" value="PRK03333.1"/>
    <property type="match status" value="1"/>
</dbReference>
<evidence type="ECO:0000256" key="5">
    <source>
        <dbReference type="SAM" id="MobiDB-lite"/>
    </source>
</evidence>
<keyword evidence="3" id="KW-0808">Transferase</keyword>
<comment type="catalytic activity">
    <reaction evidence="3">
        <text>3'-dephospho-CoA + ATP = ADP + CoA + H(+)</text>
        <dbReference type="Rhea" id="RHEA:18245"/>
        <dbReference type="ChEBI" id="CHEBI:15378"/>
        <dbReference type="ChEBI" id="CHEBI:30616"/>
        <dbReference type="ChEBI" id="CHEBI:57287"/>
        <dbReference type="ChEBI" id="CHEBI:57328"/>
        <dbReference type="ChEBI" id="CHEBI:456216"/>
        <dbReference type="EC" id="2.7.1.24"/>
    </reaction>
</comment>
<dbReference type="SUPFAM" id="SSF52540">
    <property type="entry name" value="P-loop containing nucleoside triphosphate hydrolases"/>
    <property type="match status" value="1"/>
</dbReference>
<evidence type="ECO:0000313" key="7">
    <source>
        <dbReference type="Proteomes" id="UP001500236"/>
    </source>
</evidence>
<protein>
    <recommendedName>
        <fullName evidence="3 4">Dephospho-CoA kinase</fullName>
        <ecNumber evidence="3 4">2.7.1.24</ecNumber>
    </recommendedName>
    <alternativeName>
        <fullName evidence="3">Dephosphocoenzyme A kinase</fullName>
    </alternativeName>
</protein>
<keyword evidence="3" id="KW-0173">Coenzyme A biosynthesis</keyword>
<dbReference type="EMBL" id="BAAAVT010000004">
    <property type="protein sequence ID" value="GAA3055980.1"/>
    <property type="molecule type" value="Genomic_DNA"/>
</dbReference>
<feature type="binding site" evidence="3">
    <location>
        <begin position="43"/>
        <end position="48"/>
    </location>
    <ligand>
        <name>ATP</name>
        <dbReference type="ChEBI" id="CHEBI:30616"/>
    </ligand>
</feature>
<accession>A0ABP6LVE2</accession>
<dbReference type="NCBIfam" id="TIGR00152">
    <property type="entry name" value="dephospho-CoA kinase"/>
    <property type="match status" value="1"/>
</dbReference>
<comment type="subcellular location">
    <subcellularLocation>
        <location evidence="3">Cytoplasm</location>
    </subcellularLocation>
</comment>
<feature type="region of interest" description="Disordered" evidence="5">
    <location>
        <begin position="1"/>
        <end position="33"/>
    </location>
</feature>
<dbReference type="PANTHER" id="PTHR10695:SF46">
    <property type="entry name" value="BIFUNCTIONAL COENZYME A SYNTHASE-RELATED"/>
    <property type="match status" value="1"/>
</dbReference>
<evidence type="ECO:0000313" key="6">
    <source>
        <dbReference type="EMBL" id="GAA3055980.1"/>
    </source>
</evidence>
<dbReference type="InterPro" id="IPR001977">
    <property type="entry name" value="Depp_CoAkinase"/>
</dbReference>
<keyword evidence="3" id="KW-0963">Cytoplasm</keyword>
<evidence type="ECO:0000256" key="1">
    <source>
        <dbReference type="ARBA" id="ARBA00022741"/>
    </source>
</evidence>
<sequence length="237" mass="24808">MTRPSSARRPGPGGDPDVESPAPSTPAPGPGGTVLVGLTGGIASGKSAVAQRMAARGAVVIDADVLSRYALQPGGEGLAEVAEAFGESVLTAEGALDRAALGAIVFSDPEARRRLNSIVHPRVRQQARALREQAPPGSVVVEDIPLLVETGQADRFDLVVVVQAPEEERVRRIVEDRDGTEADARARIEAQATDAQRAEVADVVLDNSGSLEDLEARVDELMDRLSRSDRGGLIGRA</sequence>
<keyword evidence="1 3" id="KW-0547">Nucleotide-binding</keyword>
<evidence type="ECO:0000256" key="4">
    <source>
        <dbReference type="NCBIfam" id="TIGR00152"/>
    </source>
</evidence>
<evidence type="ECO:0000256" key="3">
    <source>
        <dbReference type="HAMAP-Rule" id="MF_00376"/>
    </source>
</evidence>
<dbReference type="Pfam" id="PF01121">
    <property type="entry name" value="CoaE"/>
    <property type="match status" value="1"/>
</dbReference>
<dbReference type="EC" id="2.7.1.24" evidence="3 4"/>
<evidence type="ECO:0000256" key="2">
    <source>
        <dbReference type="ARBA" id="ARBA00022840"/>
    </source>
</evidence>
<keyword evidence="7" id="KW-1185">Reference proteome</keyword>
<dbReference type="InterPro" id="IPR027417">
    <property type="entry name" value="P-loop_NTPase"/>
</dbReference>
<reference evidence="7" key="1">
    <citation type="journal article" date="2019" name="Int. J. Syst. Evol. Microbiol.">
        <title>The Global Catalogue of Microorganisms (GCM) 10K type strain sequencing project: providing services to taxonomists for standard genome sequencing and annotation.</title>
        <authorList>
            <consortium name="The Broad Institute Genomics Platform"/>
            <consortium name="The Broad Institute Genome Sequencing Center for Infectious Disease"/>
            <person name="Wu L."/>
            <person name="Ma J."/>
        </authorList>
    </citation>
    <scope>NUCLEOTIDE SEQUENCE [LARGE SCALE GENOMIC DNA]</scope>
    <source>
        <strain evidence="7">JCM 14309</strain>
    </source>
</reference>
<dbReference type="CDD" id="cd02022">
    <property type="entry name" value="DPCK"/>
    <property type="match status" value="1"/>
</dbReference>
<comment type="similarity">
    <text evidence="3">Belongs to the CoaE family.</text>
</comment>
<dbReference type="PANTHER" id="PTHR10695">
    <property type="entry name" value="DEPHOSPHO-COA KINASE-RELATED"/>
    <property type="match status" value="1"/>
</dbReference>
<dbReference type="HAMAP" id="MF_00376">
    <property type="entry name" value="Dephospho_CoA_kinase"/>
    <property type="match status" value="1"/>
</dbReference>
<comment type="function">
    <text evidence="3">Catalyzes the phosphorylation of the 3'-hydroxyl group of dephosphocoenzyme A to form coenzyme A.</text>
</comment>
<organism evidence="6 7">
    <name type="scientific">Nesterenkonia aethiopica</name>
    <dbReference type="NCBI Taxonomy" id="269144"/>
    <lineage>
        <taxon>Bacteria</taxon>
        <taxon>Bacillati</taxon>
        <taxon>Actinomycetota</taxon>
        <taxon>Actinomycetes</taxon>
        <taxon>Micrococcales</taxon>
        <taxon>Micrococcaceae</taxon>
        <taxon>Nesterenkonia</taxon>
    </lineage>
</organism>
<dbReference type="Gene3D" id="3.40.50.300">
    <property type="entry name" value="P-loop containing nucleotide triphosphate hydrolases"/>
    <property type="match status" value="1"/>
</dbReference>
<name>A0ABP6LVE2_9MICC</name>
<dbReference type="Proteomes" id="UP001500236">
    <property type="component" value="Unassembled WGS sequence"/>
</dbReference>
<comment type="pathway">
    <text evidence="3">Cofactor biosynthesis; coenzyme A biosynthesis; CoA from (R)-pantothenate: step 5/5.</text>
</comment>